<gene>
    <name evidence="1" type="ORF">JVT61DRAFT_7413</name>
</gene>
<comment type="caution">
    <text evidence="1">The sequence shown here is derived from an EMBL/GenBank/DDBJ whole genome shotgun (WGS) entry which is preliminary data.</text>
</comment>
<keyword evidence="2" id="KW-1185">Reference proteome</keyword>
<dbReference type="OrthoDB" id="2679535at2759"/>
<evidence type="ECO:0000313" key="1">
    <source>
        <dbReference type="EMBL" id="KAG6372661.1"/>
    </source>
</evidence>
<accession>A0A8I3A636</accession>
<sequence length="182" mass="20598">MSPKVPTAVQKADVAQKRRKLYARIVKFNDSASLFVTSVQLGGGVASVPDDPGFCDEEQGDPIDEETKEKLFWGVEEEEDEEDAQIESLFIEDFKLTMPSAWGATSLKEAGLEHLVKEEVQLHIGQANDRLEKLRTHLGYKSVLFWMKIRSSSSVRTDTRSKQDIRRLGLKINQDVRSYHCA</sequence>
<evidence type="ECO:0000313" key="2">
    <source>
        <dbReference type="Proteomes" id="UP000683000"/>
    </source>
</evidence>
<dbReference type="EMBL" id="JAGFBS010000026">
    <property type="protein sequence ID" value="KAG6372661.1"/>
    <property type="molecule type" value="Genomic_DNA"/>
</dbReference>
<proteinExistence type="predicted"/>
<dbReference type="Proteomes" id="UP000683000">
    <property type="component" value="Unassembled WGS sequence"/>
</dbReference>
<dbReference type="AlphaFoldDB" id="A0A8I3A636"/>
<name>A0A8I3A636_9AGAM</name>
<organism evidence="1 2">
    <name type="scientific">Boletus reticuloceps</name>
    <dbReference type="NCBI Taxonomy" id="495285"/>
    <lineage>
        <taxon>Eukaryota</taxon>
        <taxon>Fungi</taxon>
        <taxon>Dikarya</taxon>
        <taxon>Basidiomycota</taxon>
        <taxon>Agaricomycotina</taxon>
        <taxon>Agaricomycetes</taxon>
        <taxon>Agaricomycetidae</taxon>
        <taxon>Boletales</taxon>
        <taxon>Boletineae</taxon>
        <taxon>Boletaceae</taxon>
        <taxon>Boletoideae</taxon>
        <taxon>Boletus</taxon>
    </lineage>
</organism>
<reference evidence="1" key="1">
    <citation type="submission" date="2021-03" db="EMBL/GenBank/DDBJ databases">
        <title>Evolutionary innovations through gain and loss of genes in the ectomycorrhizal Boletales.</title>
        <authorList>
            <person name="Wu G."/>
            <person name="Miyauchi S."/>
            <person name="Morin E."/>
            <person name="Yang Z.-L."/>
            <person name="Xu J."/>
            <person name="Martin F.M."/>
        </authorList>
    </citation>
    <scope>NUCLEOTIDE SEQUENCE</scope>
    <source>
        <strain evidence="1">BR01</strain>
    </source>
</reference>
<protein>
    <submittedName>
        <fullName evidence="1">Uncharacterized protein</fullName>
    </submittedName>
</protein>